<accession>A0A6N2KWZ0</accession>
<organism evidence="4">
    <name type="scientific">Salix viminalis</name>
    <name type="common">Common osier</name>
    <name type="synonym">Basket willow</name>
    <dbReference type="NCBI Taxonomy" id="40686"/>
    <lineage>
        <taxon>Eukaryota</taxon>
        <taxon>Viridiplantae</taxon>
        <taxon>Streptophyta</taxon>
        <taxon>Embryophyta</taxon>
        <taxon>Tracheophyta</taxon>
        <taxon>Spermatophyta</taxon>
        <taxon>Magnoliopsida</taxon>
        <taxon>eudicotyledons</taxon>
        <taxon>Gunneridae</taxon>
        <taxon>Pentapetalae</taxon>
        <taxon>rosids</taxon>
        <taxon>fabids</taxon>
        <taxon>Malpighiales</taxon>
        <taxon>Salicaceae</taxon>
        <taxon>Saliceae</taxon>
        <taxon>Salix</taxon>
    </lineage>
</organism>
<feature type="chain" id="PRO_5026750393" description="Exportin-T" evidence="2">
    <location>
        <begin position="18"/>
        <end position="210"/>
    </location>
</feature>
<keyword evidence="1" id="KW-0820">tRNA-binding</keyword>
<reference evidence="4" key="1">
    <citation type="submission" date="2019-03" db="EMBL/GenBank/DDBJ databases">
        <authorList>
            <person name="Mank J."/>
            <person name="Almeida P."/>
        </authorList>
    </citation>
    <scope>NUCLEOTIDE SEQUENCE</scope>
    <source>
        <strain evidence="4">78183</strain>
    </source>
</reference>
<dbReference type="PANTHER" id="PTHR15952:SF11">
    <property type="entry name" value="EXPORTIN-T"/>
    <property type="match status" value="1"/>
</dbReference>
<dbReference type="AlphaFoldDB" id="A0A6N2KWZ0"/>
<dbReference type="InterPro" id="IPR040017">
    <property type="entry name" value="XPOT"/>
</dbReference>
<evidence type="ECO:0000256" key="2">
    <source>
        <dbReference type="SAM" id="SignalP"/>
    </source>
</evidence>
<proteinExistence type="inferred from homology"/>
<dbReference type="GO" id="GO:0000049">
    <property type="term" value="F:tRNA binding"/>
    <property type="evidence" value="ECO:0007669"/>
    <property type="project" value="UniProtKB-UniRule"/>
</dbReference>
<evidence type="ECO:0000259" key="3">
    <source>
        <dbReference type="Pfam" id="PF19282"/>
    </source>
</evidence>
<evidence type="ECO:0000256" key="1">
    <source>
        <dbReference type="RuleBase" id="RU366037"/>
    </source>
</evidence>
<dbReference type="Gene3D" id="1.25.10.10">
    <property type="entry name" value="Leucine-rich Repeat Variant"/>
    <property type="match status" value="1"/>
</dbReference>
<comment type="subcellular location">
    <subcellularLocation>
        <location evidence="1">Nucleus</location>
    </subcellularLocation>
    <subcellularLocation>
        <location evidence="1">Cytoplasm</location>
    </subcellularLocation>
    <text evidence="1">Shuttles between the nucleus and the cytoplasm.</text>
</comment>
<sequence>MAGFLALLNQLICNLNASMHYTVEEVFPAIASRICKRIVSTVPGFRRFIIDGSAMNCCFDSVLDKSFKFHDANTSRTLILCGEIVLAQKVMYEKFGDDFLAHFVTKCFTSAHCPQDLASQYCQNSVLGCGTSFDPGYSILIRADVWFCYALWTRSKPMILELKASKLNVAIRRKLMRVPGNDTKAPRSFYQSHLENLRLQQNGNPVFRWS</sequence>
<dbReference type="InterPro" id="IPR011989">
    <property type="entry name" value="ARM-like"/>
</dbReference>
<keyword evidence="1" id="KW-0694">RNA-binding</keyword>
<evidence type="ECO:0000313" key="4">
    <source>
        <dbReference type="EMBL" id="VFU27789.1"/>
    </source>
</evidence>
<feature type="domain" description="Exportin-T C-terminal" evidence="3">
    <location>
        <begin position="40"/>
        <end position="124"/>
    </location>
</feature>
<gene>
    <name evidence="4" type="ORF">SVIM_LOCUS86715</name>
</gene>
<keyword evidence="2" id="KW-0732">Signal</keyword>
<feature type="signal peptide" evidence="2">
    <location>
        <begin position="1"/>
        <end position="17"/>
    </location>
</feature>
<keyword evidence="1" id="KW-0813">Transport</keyword>
<dbReference type="Pfam" id="PF19282">
    <property type="entry name" value="Exportin-T"/>
    <property type="match status" value="1"/>
</dbReference>
<dbReference type="GO" id="GO:0005737">
    <property type="term" value="C:cytoplasm"/>
    <property type="evidence" value="ECO:0007669"/>
    <property type="project" value="UniProtKB-SubCell"/>
</dbReference>
<comment type="function">
    <text evidence="1">tRNA nucleus export receptor which facilitates tRNA translocation across the nuclear pore complex.</text>
</comment>
<protein>
    <recommendedName>
        <fullName evidence="1">Exportin-T</fullName>
    </recommendedName>
    <alternativeName>
        <fullName evidence="1">Exportin(tRNA)</fullName>
    </alternativeName>
    <alternativeName>
        <fullName evidence="1">tRNA exportin</fullName>
    </alternativeName>
</protein>
<keyword evidence="1" id="KW-0963">Cytoplasm</keyword>
<dbReference type="InterPro" id="IPR045546">
    <property type="entry name" value="Exportin-T_C"/>
</dbReference>
<dbReference type="GO" id="GO:0016363">
    <property type="term" value="C:nuclear matrix"/>
    <property type="evidence" value="ECO:0007669"/>
    <property type="project" value="TreeGrafter"/>
</dbReference>
<name>A0A6N2KWZ0_SALVM</name>
<dbReference type="PANTHER" id="PTHR15952">
    <property type="entry name" value="EXPORTIN-T/LOS1"/>
    <property type="match status" value="1"/>
</dbReference>
<dbReference type="GO" id="GO:0005643">
    <property type="term" value="C:nuclear pore"/>
    <property type="evidence" value="ECO:0007669"/>
    <property type="project" value="TreeGrafter"/>
</dbReference>
<dbReference type="GO" id="GO:0031267">
    <property type="term" value="F:small GTPase binding"/>
    <property type="evidence" value="ECO:0007669"/>
    <property type="project" value="InterPro"/>
</dbReference>
<dbReference type="EMBL" id="CAADRP010000402">
    <property type="protein sequence ID" value="VFU27789.1"/>
    <property type="molecule type" value="Genomic_DNA"/>
</dbReference>
<dbReference type="GO" id="GO:0071528">
    <property type="term" value="P:tRNA re-export from nucleus"/>
    <property type="evidence" value="ECO:0007669"/>
    <property type="project" value="UniProtKB-UniRule"/>
</dbReference>
<comment type="similarity">
    <text evidence="1">Belongs to the exportin family.</text>
</comment>
<keyword evidence="1" id="KW-0539">Nucleus</keyword>